<sequence length="115" mass="12735">MHIYRSSTNVRINTWPKDDHSHKRIPSLSSPMPANHNRFSYRLILLYLLTFETARRLASGDSNDEACLANLHQSLEDPANNLHNWTKPFFSTLAPASTPTSAASPAATAESTSSP</sequence>
<proteinExistence type="predicted"/>
<feature type="region of interest" description="Disordered" evidence="1">
    <location>
        <begin position="96"/>
        <end position="115"/>
    </location>
</feature>
<name>A0A8X8B045_BRACI</name>
<accession>A0A8X8B045</accession>
<dbReference type="EMBL" id="JAAMPC010000004">
    <property type="protein sequence ID" value="KAG2316912.1"/>
    <property type="molecule type" value="Genomic_DNA"/>
</dbReference>
<evidence type="ECO:0000256" key="1">
    <source>
        <dbReference type="SAM" id="MobiDB-lite"/>
    </source>
</evidence>
<comment type="caution">
    <text evidence="2">The sequence shown here is derived from an EMBL/GenBank/DDBJ whole genome shotgun (WGS) entry which is preliminary data.</text>
</comment>
<dbReference type="Proteomes" id="UP000886595">
    <property type="component" value="Unassembled WGS sequence"/>
</dbReference>
<reference evidence="2 3" key="1">
    <citation type="submission" date="2020-02" db="EMBL/GenBank/DDBJ databases">
        <authorList>
            <person name="Ma Q."/>
            <person name="Huang Y."/>
            <person name="Song X."/>
            <person name="Pei D."/>
        </authorList>
    </citation>
    <scope>NUCLEOTIDE SEQUENCE [LARGE SCALE GENOMIC DNA]</scope>
    <source>
        <strain evidence="2">Sxm20200214</strain>
        <tissue evidence="2">Leaf</tissue>
    </source>
</reference>
<evidence type="ECO:0000313" key="2">
    <source>
        <dbReference type="EMBL" id="KAG2316912.1"/>
    </source>
</evidence>
<gene>
    <name evidence="2" type="ORF">Bca52824_020034</name>
</gene>
<evidence type="ECO:0000313" key="3">
    <source>
        <dbReference type="Proteomes" id="UP000886595"/>
    </source>
</evidence>
<organism evidence="2 3">
    <name type="scientific">Brassica carinata</name>
    <name type="common">Ethiopian mustard</name>
    <name type="synonym">Abyssinian cabbage</name>
    <dbReference type="NCBI Taxonomy" id="52824"/>
    <lineage>
        <taxon>Eukaryota</taxon>
        <taxon>Viridiplantae</taxon>
        <taxon>Streptophyta</taxon>
        <taxon>Embryophyta</taxon>
        <taxon>Tracheophyta</taxon>
        <taxon>Spermatophyta</taxon>
        <taxon>Magnoliopsida</taxon>
        <taxon>eudicotyledons</taxon>
        <taxon>Gunneridae</taxon>
        <taxon>Pentapetalae</taxon>
        <taxon>rosids</taxon>
        <taxon>malvids</taxon>
        <taxon>Brassicales</taxon>
        <taxon>Brassicaceae</taxon>
        <taxon>Brassiceae</taxon>
        <taxon>Brassica</taxon>
    </lineage>
</organism>
<dbReference type="AlphaFoldDB" id="A0A8X8B045"/>
<protein>
    <submittedName>
        <fullName evidence="2">Uncharacterized protein</fullName>
    </submittedName>
</protein>
<keyword evidence="3" id="KW-1185">Reference proteome</keyword>